<comment type="caution">
    <text evidence="2">The sequence shown here is derived from an EMBL/GenBank/DDBJ whole genome shotgun (WGS) entry which is preliminary data.</text>
</comment>
<accession>A0A4Y3TQ72</accession>
<name>A0A4Y3TQ72_9PROT</name>
<keyword evidence="1" id="KW-0472">Membrane</keyword>
<organism evidence="2 3">
    <name type="scientific">Acetobacter peroxydans</name>
    <dbReference type="NCBI Taxonomy" id="104098"/>
    <lineage>
        <taxon>Bacteria</taxon>
        <taxon>Pseudomonadati</taxon>
        <taxon>Pseudomonadota</taxon>
        <taxon>Alphaproteobacteria</taxon>
        <taxon>Acetobacterales</taxon>
        <taxon>Acetobacteraceae</taxon>
        <taxon>Acetobacter</taxon>
    </lineage>
</organism>
<reference evidence="2 3" key="1">
    <citation type="submission" date="2019-06" db="EMBL/GenBank/DDBJ databases">
        <title>Whole genome shotgun sequence of Acetobacter peroxydans NBRC 13755.</title>
        <authorList>
            <person name="Hosoyama A."/>
            <person name="Uohara A."/>
            <person name="Ohji S."/>
            <person name="Ichikawa N."/>
        </authorList>
    </citation>
    <scope>NUCLEOTIDE SEQUENCE [LARGE SCALE GENOMIC DNA]</scope>
    <source>
        <strain evidence="2 3">NBRC 13755</strain>
    </source>
</reference>
<proteinExistence type="predicted"/>
<dbReference type="Proteomes" id="UP000317730">
    <property type="component" value="Unassembled WGS sequence"/>
</dbReference>
<evidence type="ECO:0000313" key="2">
    <source>
        <dbReference type="EMBL" id="GEB85181.1"/>
    </source>
</evidence>
<gene>
    <name evidence="2" type="ORF">APE01nite_09780</name>
</gene>
<feature type="transmembrane region" description="Helical" evidence="1">
    <location>
        <begin position="35"/>
        <end position="60"/>
    </location>
</feature>
<sequence length="98" mass="10091">MRAGGAGAVIMVVGAMCVGRAVIRVHGSACAMWRVSVVVLMGMVVSVLTMFMAVMVPMFVGVVMMVAGVHGHGAIATASACRAHLEYLQIPDSDVCSP</sequence>
<evidence type="ECO:0000256" key="1">
    <source>
        <dbReference type="SAM" id="Phobius"/>
    </source>
</evidence>
<evidence type="ECO:0000313" key="3">
    <source>
        <dbReference type="Proteomes" id="UP000317730"/>
    </source>
</evidence>
<protein>
    <submittedName>
        <fullName evidence="2">Uncharacterized protein</fullName>
    </submittedName>
</protein>
<dbReference type="AlphaFoldDB" id="A0A4Y3TQ72"/>
<feature type="transmembrane region" description="Helical" evidence="1">
    <location>
        <begin position="6"/>
        <end position="23"/>
    </location>
</feature>
<keyword evidence="3" id="KW-1185">Reference proteome</keyword>
<keyword evidence="1" id="KW-1133">Transmembrane helix</keyword>
<keyword evidence="1" id="KW-0812">Transmembrane</keyword>
<dbReference type="EMBL" id="BJMV01000004">
    <property type="protein sequence ID" value="GEB85181.1"/>
    <property type="molecule type" value="Genomic_DNA"/>
</dbReference>